<dbReference type="EMBL" id="LLXH01001049">
    <property type="protein sequence ID" value="PKC61017.1"/>
    <property type="molecule type" value="Genomic_DNA"/>
</dbReference>
<reference evidence="1 2" key="2">
    <citation type="submission" date="2017-10" db="EMBL/GenBank/DDBJ databases">
        <title>Genome analyses suggest a sexual origin of heterokaryosis in a supposedly ancient asexual fungus.</title>
        <authorList>
            <person name="Corradi N."/>
            <person name="Sedzielewska K."/>
            <person name="Noel J."/>
            <person name="Charron P."/>
            <person name="Farinelli L."/>
            <person name="Marton T."/>
            <person name="Kruger M."/>
            <person name="Pelin A."/>
            <person name="Brachmann A."/>
            <person name="Corradi N."/>
        </authorList>
    </citation>
    <scope>NUCLEOTIDE SEQUENCE [LARGE SCALE GENOMIC DNA]</scope>
    <source>
        <strain evidence="1 2">A1</strain>
    </source>
</reference>
<comment type="caution">
    <text evidence="1">The sequence shown here is derived from an EMBL/GenBank/DDBJ whole genome shotgun (WGS) entry which is preliminary data.</text>
</comment>
<evidence type="ECO:0000313" key="1">
    <source>
        <dbReference type="EMBL" id="PKC61017.1"/>
    </source>
</evidence>
<reference evidence="1 2" key="1">
    <citation type="submission" date="2017-10" db="EMBL/GenBank/DDBJ databases">
        <title>Extensive intraspecific genome diversity in a model arbuscular mycorrhizal fungus.</title>
        <authorList>
            <person name="Chen E.C.H."/>
            <person name="Morin E."/>
            <person name="Baudet D."/>
            <person name="Noel J."/>
            <person name="Ndikumana S."/>
            <person name="Charron P."/>
            <person name="St-Onge C."/>
            <person name="Giorgi J."/>
            <person name="Grigoriev I.V."/>
            <person name="Roux C."/>
            <person name="Martin F.M."/>
            <person name="Corradi N."/>
        </authorList>
    </citation>
    <scope>NUCLEOTIDE SEQUENCE [LARGE SCALE GENOMIC DNA]</scope>
    <source>
        <strain evidence="1 2">A1</strain>
    </source>
</reference>
<sequence length="109" mass="12714">MAYPSRELNSFFNYKIHELTVLTKILHLPYAIHATIAHVYLRVVGLRSRGRFNIFDWPDWPHDLVMFICLSNLIFSIGSRSYNSSGSTINKDIKLKSHLLIQYGRIYAQ</sequence>
<gene>
    <name evidence="1" type="ORF">RhiirA1_444650</name>
</gene>
<evidence type="ECO:0000313" key="2">
    <source>
        <dbReference type="Proteomes" id="UP000232688"/>
    </source>
</evidence>
<accession>A0A2N0RCH7</accession>
<dbReference type="VEuPathDB" id="FungiDB:RhiirA1_444650"/>
<proteinExistence type="predicted"/>
<organism evidence="1 2">
    <name type="scientific">Rhizophagus irregularis</name>
    <dbReference type="NCBI Taxonomy" id="588596"/>
    <lineage>
        <taxon>Eukaryota</taxon>
        <taxon>Fungi</taxon>
        <taxon>Fungi incertae sedis</taxon>
        <taxon>Mucoromycota</taxon>
        <taxon>Glomeromycotina</taxon>
        <taxon>Glomeromycetes</taxon>
        <taxon>Glomerales</taxon>
        <taxon>Glomeraceae</taxon>
        <taxon>Rhizophagus</taxon>
    </lineage>
</organism>
<name>A0A2N0RCH7_9GLOM</name>
<protein>
    <submittedName>
        <fullName evidence="1">Uncharacterized protein</fullName>
    </submittedName>
</protein>
<dbReference type="Proteomes" id="UP000232688">
    <property type="component" value="Unassembled WGS sequence"/>
</dbReference>
<dbReference type="AlphaFoldDB" id="A0A2N0RCH7"/>